<reference evidence="2 3" key="1">
    <citation type="submission" date="2016-10" db="EMBL/GenBank/DDBJ databases">
        <authorList>
            <person name="Varghese N."/>
        </authorList>
    </citation>
    <scope>NUCLEOTIDE SEQUENCE [LARGE SCALE GENOMIC DNA]</scope>
</reference>
<dbReference type="Pfam" id="PF12511">
    <property type="entry name" value="DUF3716"/>
    <property type="match status" value="1"/>
</dbReference>
<proteinExistence type="predicted"/>
<sequence>MLLLDSRADWAKLIPRDKIATRIRGRNDFYPYASTTSLSAILASFIVGAERIGEPEEKDGQRGCDQCGPYDDQKGFVKGCYTFPAPDSLSKLWSGACTNCLLDGNEKGCSISRRKSSRVYDRPASKNTANTSTRRRNDPPLALLRRVLAEVNIADIFDGDGVPDAVSHPTSNDSIPQEDCMVGTLNIPFVFSQYDTAEAYVGRMESAAAETAEACRTAIRNAAMARDQTKIAAAEERQVSSSGSEDSVLVFSMPKAKVRERKQYGSTRSERLTQGRRVPVDEDRSRRRSDRKNLPGSFGEMDVEDEDDPVVPSARKSGRKKPALTDLFSSPEPETTPAKKQALMMSNIFSSLLSSRNESRMVTQPSQPRASQPPGRRVYKPRQISDEEMVDAGGDRDVTMESVPTGTIRPSRSNKVDKSNRRRER</sequence>
<evidence type="ECO:0000313" key="3">
    <source>
        <dbReference type="Proteomes" id="UP000215453"/>
    </source>
</evidence>
<evidence type="ECO:0000256" key="1">
    <source>
        <dbReference type="SAM" id="MobiDB-lite"/>
    </source>
</evidence>
<feature type="region of interest" description="Disordered" evidence="1">
    <location>
        <begin position="259"/>
        <end position="339"/>
    </location>
</feature>
<name>A0A1Y6L8J4_ZYMTR</name>
<gene>
    <name evidence="2" type="ORF">ZT1A5_G266</name>
</gene>
<evidence type="ECO:0000313" key="2">
    <source>
        <dbReference type="EMBL" id="SMY18831.1"/>
    </source>
</evidence>
<feature type="compositionally biased region" description="Polar residues" evidence="1">
    <location>
        <begin position="402"/>
        <end position="413"/>
    </location>
</feature>
<protein>
    <submittedName>
        <fullName evidence="2">Uncharacterized protein</fullName>
    </submittedName>
</protein>
<accession>A0A1Y6L8J4</accession>
<feature type="compositionally biased region" description="Polar residues" evidence="1">
    <location>
        <begin position="356"/>
        <end position="370"/>
    </location>
</feature>
<dbReference type="EMBL" id="LT882676">
    <property type="protein sequence ID" value="SMY18831.1"/>
    <property type="molecule type" value="Genomic_DNA"/>
</dbReference>
<organism evidence="2 3">
    <name type="scientific">Zymoseptoria tritici ST99CH_1A5</name>
    <dbReference type="NCBI Taxonomy" id="1276529"/>
    <lineage>
        <taxon>Eukaryota</taxon>
        <taxon>Fungi</taxon>
        <taxon>Dikarya</taxon>
        <taxon>Ascomycota</taxon>
        <taxon>Pezizomycotina</taxon>
        <taxon>Dothideomycetes</taxon>
        <taxon>Dothideomycetidae</taxon>
        <taxon>Mycosphaerellales</taxon>
        <taxon>Mycosphaerellaceae</taxon>
        <taxon>Zymoseptoria</taxon>
    </lineage>
</organism>
<dbReference type="AlphaFoldDB" id="A0A1Y6L8J4"/>
<feature type="region of interest" description="Disordered" evidence="1">
    <location>
        <begin position="356"/>
        <end position="425"/>
    </location>
</feature>
<dbReference type="Proteomes" id="UP000215453">
    <property type="component" value="Chromosome 1"/>
</dbReference>
<feature type="compositionally biased region" description="Basic and acidic residues" evidence="1">
    <location>
        <begin position="268"/>
        <end position="285"/>
    </location>
</feature>
<dbReference type="InterPro" id="IPR022190">
    <property type="entry name" value="DUF3716"/>
</dbReference>